<proteinExistence type="predicted"/>
<gene>
    <name evidence="1" type="ORF">K1X15_11785</name>
</gene>
<evidence type="ECO:0000313" key="1">
    <source>
        <dbReference type="EMBL" id="QYO75330.1"/>
    </source>
</evidence>
<accession>A0ABX8WB26</accession>
<name>A0ABX8WB26_9HYPH</name>
<keyword evidence="2" id="KW-1185">Reference proteome</keyword>
<evidence type="ECO:0000313" key="2">
    <source>
        <dbReference type="Proteomes" id="UP000825799"/>
    </source>
</evidence>
<protein>
    <submittedName>
        <fullName evidence="1">Uncharacterized protein</fullName>
    </submittedName>
</protein>
<organism evidence="1 2">
    <name type="scientific">Devosia salina</name>
    <dbReference type="NCBI Taxonomy" id="2860336"/>
    <lineage>
        <taxon>Bacteria</taxon>
        <taxon>Pseudomonadati</taxon>
        <taxon>Pseudomonadota</taxon>
        <taxon>Alphaproteobacteria</taxon>
        <taxon>Hyphomicrobiales</taxon>
        <taxon>Devosiaceae</taxon>
        <taxon>Devosia</taxon>
    </lineage>
</organism>
<dbReference type="EMBL" id="CP080590">
    <property type="protein sequence ID" value="QYO75330.1"/>
    <property type="molecule type" value="Genomic_DNA"/>
</dbReference>
<dbReference type="Proteomes" id="UP000825799">
    <property type="component" value="Chromosome"/>
</dbReference>
<reference evidence="1 2" key="1">
    <citation type="submission" date="2021-08" db="EMBL/GenBank/DDBJ databases">
        <title>Devosia salina sp. nov., isolated from the South China Sea sediment.</title>
        <authorList>
            <person name="Zhou Z."/>
        </authorList>
    </citation>
    <scope>NUCLEOTIDE SEQUENCE [LARGE SCALE GENOMIC DNA]</scope>
    <source>
        <strain evidence="1 2">SCS-3</strain>
    </source>
</reference>
<sequence>MIVVECYRLIGMDGGTVERDFMWQETLYRAGNTQPVPPDDGEYELQVETYGDVYLAVGKSPDASTEPRELIVSRDTALLPADAGDRLAWRKA</sequence>
<dbReference type="RefSeq" id="WP_220303794.1">
    <property type="nucleotide sequence ID" value="NZ_CP080590.1"/>
</dbReference>